<evidence type="ECO:0000313" key="2">
    <source>
        <dbReference type="Proteomes" id="UP001148737"/>
    </source>
</evidence>
<accession>A0ACC1R461</accession>
<sequence length="108" mass="11601">MQIHASFVLALAIAVQATHVDLFSACYNPADPNCWPSCISTAYKRTVSNCGCNNVSNNEFNAIYVHYEGQGVTLYKNSGCTGDVQGTYSSDGCHGEDLTTINSIHISC</sequence>
<gene>
    <name evidence="1" type="ORF">NLG97_g2245</name>
</gene>
<evidence type="ECO:0000313" key="1">
    <source>
        <dbReference type="EMBL" id="KAJ3496991.1"/>
    </source>
</evidence>
<dbReference type="EMBL" id="JANAKD010000146">
    <property type="protein sequence ID" value="KAJ3496991.1"/>
    <property type="molecule type" value="Genomic_DNA"/>
</dbReference>
<reference evidence="1" key="1">
    <citation type="submission" date="2022-07" db="EMBL/GenBank/DDBJ databases">
        <title>Genome Sequence of Lecanicillium saksenae.</title>
        <authorList>
            <person name="Buettner E."/>
        </authorList>
    </citation>
    <scope>NUCLEOTIDE SEQUENCE</scope>
    <source>
        <strain evidence="1">VT-O1</strain>
    </source>
</reference>
<dbReference type="Proteomes" id="UP001148737">
    <property type="component" value="Unassembled WGS sequence"/>
</dbReference>
<proteinExistence type="predicted"/>
<protein>
    <submittedName>
        <fullName evidence="1">Uncharacterized protein</fullName>
    </submittedName>
</protein>
<comment type="caution">
    <text evidence="1">The sequence shown here is derived from an EMBL/GenBank/DDBJ whole genome shotgun (WGS) entry which is preliminary data.</text>
</comment>
<name>A0ACC1R461_9HYPO</name>
<keyword evidence="2" id="KW-1185">Reference proteome</keyword>
<organism evidence="1 2">
    <name type="scientific">Lecanicillium saksenae</name>
    <dbReference type="NCBI Taxonomy" id="468837"/>
    <lineage>
        <taxon>Eukaryota</taxon>
        <taxon>Fungi</taxon>
        <taxon>Dikarya</taxon>
        <taxon>Ascomycota</taxon>
        <taxon>Pezizomycotina</taxon>
        <taxon>Sordariomycetes</taxon>
        <taxon>Hypocreomycetidae</taxon>
        <taxon>Hypocreales</taxon>
        <taxon>Cordycipitaceae</taxon>
        <taxon>Lecanicillium</taxon>
    </lineage>
</organism>